<protein>
    <submittedName>
        <fullName evidence="8">Chromate efflux transporter</fullName>
    </submittedName>
</protein>
<feature type="transmembrane region" description="Helical" evidence="7">
    <location>
        <begin position="347"/>
        <end position="375"/>
    </location>
</feature>
<gene>
    <name evidence="8" type="primary">chrA</name>
    <name evidence="8" type="ORF">ABS361_21730</name>
</gene>
<feature type="transmembrane region" description="Helical" evidence="7">
    <location>
        <begin position="279"/>
        <end position="300"/>
    </location>
</feature>
<evidence type="ECO:0000256" key="5">
    <source>
        <dbReference type="ARBA" id="ARBA00022989"/>
    </source>
</evidence>
<keyword evidence="6 7" id="KW-0472">Membrane</keyword>
<dbReference type="PIRSF" id="PIRSF004810">
    <property type="entry name" value="ChrA"/>
    <property type="match status" value="1"/>
</dbReference>
<dbReference type="PANTHER" id="PTHR33567">
    <property type="entry name" value="CHROMATE ION TRANSPORTER (EUROFUNG)"/>
    <property type="match status" value="1"/>
</dbReference>
<accession>A0AAU7XC03</accession>
<feature type="transmembrane region" description="Helical" evidence="7">
    <location>
        <begin position="419"/>
        <end position="437"/>
    </location>
</feature>
<evidence type="ECO:0000256" key="3">
    <source>
        <dbReference type="ARBA" id="ARBA00022475"/>
    </source>
</evidence>
<feature type="transmembrane region" description="Helical" evidence="7">
    <location>
        <begin position="312"/>
        <end position="335"/>
    </location>
</feature>
<dbReference type="AlphaFoldDB" id="A0AAU7XC03"/>
<dbReference type="GO" id="GO:0005886">
    <property type="term" value="C:plasma membrane"/>
    <property type="evidence" value="ECO:0007669"/>
    <property type="project" value="UniProtKB-SubCell"/>
</dbReference>
<dbReference type="GO" id="GO:0015109">
    <property type="term" value="F:chromate transmembrane transporter activity"/>
    <property type="evidence" value="ECO:0007669"/>
    <property type="project" value="InterPro"/>
</dbReference>
<evidence type="ECO:0000256" key="2">
    <source>
        <dbReference type="ARBA" id="ARBA00005262"/>
    </source>
</evidence>
<dbReference type="Pfam" id="PF02417">
    <property type="entry name" value="Chromate_transp"/>
    <property type="match status" value="2"/>
</dbReference>
<name>A0AAU7XC03_9HYPH</name>
<feature type="transmembrane region" description="Helical" evidence="7">
    <location>
        <begin position="81"/>
        <end position="108"/>
    </location>
</feature>
<evidence type="ECO:0000256" key="6">
    <source>
        <dbReference type="ARBA" id="ARBA00023136"/>
    </source>
</evidence>
<dbReference type="PANTHER" id="PTHR33567:SF3">
    <property type="entry name" value="CHROMATE ION TRANSPORTER (EUROFUNG)"/>
    <property type="match status" value="1"/>
</dbReference>
<dbReference type="InterPro" id="IPR003370">
    <property type="entry name" value="Chromate_transpt"/>
</dbReference>
<feature type="transmembrane region" description="Helical" evidence="7">
    <location>
        <begin position="120"/>
        <end position="138"/>
    </location>
</feature>
<sequence length="438" mass="45612">MTETITAEPPRVPLATVLRTFLEIGVLSFGGPAGQIALMHRMLVDDRRWLDEKRFLDALNMSMLLPGPEAQQLATWCGWRVAGIGGALVAGSLFVLPGAAMMAVLAYIYAAYGKVDAVEALFFGIKAGVLAIVIEALIKVGRRALKTPLAWGIAAAAFLAIFFLRIPYPLIVLAAGVAGWLSARGALPSTMPAGTVHDRLARRTLGLAAAGAAIWAAPILVVALTLGPTHVLVTIAAFFSKLAVVTFGGAYAALAYVAQQAVQVHGWLAPGEMLDGLGLAETTPGPLVLVMEFVGFLAGWRAPAPFGPLTGGLLGAGITIWTTFVPSMLWILLAAPLVERIGRIPAAAAALTGITAAVVGVILNLTVWFALHVFFRDITETTLGPLTLDLPRLASADPAAILFAAIAAYVLFARHWTIAATVGLTATLGLAAHGLGLS</sequence>
<reference evidence="8" key="1">
    <citation type="submission" date="2024-06" db="EMBL/GenBank/DDBJ databases">
        <title>Methylostella associata gen. nov., sp. nov., a novel Ancalomicrobiaceae-affiliated facultatively methylotrophic bacteria that feed on methanotrophs of the genus Methylococcus.</title>
        <authorList>
            <person name="Saltykova V."/>
            <person name="Danilova O.V."/>
            <person name="Oshkin I.Y."/>
            <person name="Belova S.E."/>
            <person name="Pimenov N.V."/>
            <person name="Dedysh S.N."/>
        </authorList>
    </citation>
    <scope>NUCLEOTIDE SEQUENCE</scope>
    <source>
        <strain evidence="8">S20</strain>
    </source>
</reference>
<keyword evidence="3" id="KW-1003">Cell membrane</keyword>
<evidence type="ECO:0000313" key="8">
    <source>
        <dbReference type="EMBL" id="XBY44589.1"/>
    </source>
</evidence>
<comment type="similarity">
    <text evidence="2">Belongs to the chromate ion transporter (CHR) (TC 2.A.51) family.</text>
</comment>
<feature type="transmembrane region" description="Helical" evidence="7">
    <location>
        <begin position="232"/>
        <end position="258"/>
    </location>
</feature>
<organism evidence="8">
    <name type="scientific">Methyloraptor flagellatus</name>
    <dbReference type="NCBI Taxonomy" id="3162530"/>
    <lineage>
        <taxon>Bacteria</taxon>
        <taxon>Pseudomonadati</taxon>
        <taxon>Pseudomonadota</taxon>
        <taxon>Alphaproteobacteria</taxon>
        <taxon>Hyphomicrobiales</taxon>
        <taxon>Ancalomicrobiaceae</taxon>
        <taxon>Methyloraptor</taxon>
    </lineage>
</organism>
<evidence type="ECO:0000256" key="1">
    <source>
        <dbReference type="ARBA" id="ARBA00004651"/>
    </source>
</evidence>
<feature type="transmembrane region" description="Helical" evidence="7">
    <location>
        <begin position="207"/>
        <end position="226"/>
    </location>
</feature>
<dbReference type="KEGG" id="mflg:ABS361_21730"/>
<feature type="transmembrane region" description="Helical" evidence="7">
    <location>
        <begin position="145"/>
        <end position="164"/>
    </location>
</feature>
<feature type="transmembrane region" description="Helical" evidence="7">
    <location>
        <begin position="20"/>
        <end position="38"/>
    </location>
</feature>
<feature type="transmembrane region" description="Helical" evidence="7">
    <location>
        <begin position="395"/>
        <end position="412"/>
    </location>
</feature>
<dbReference type="InterPro" id="IPR014047">
    <property type="entry name" value="Chr_Tranpt_l_chain"/>
</dbReference>
<keyword evidence="5 7" id="KW-1133">Transmembrane helix</keyword>
<evidence type="ECO:0000256" key="4">
    <source>
        <dbReference type="ARBA" id="ARBA00022692"/>
    </source>
</evidence>
<evidence type="ECO:0000256" key="7">
    <source>
        <dbReference type="SAM" id="Phobius"/>
    </source>
</evidence>
<dbReference type="RefSeq" id="WP_407049681.1">
    <property type="nucleotide sequence ID" value="NZ_CP158568.1"/>
</dbReference>
<proteinExistence type="inferred from homology"/>
<dbReference type="EMBL" id="CP158568">
    <property type="protein sequence ID" value="XBY44589.1"/>
    <property type="molecule type" value="Genomic_DNA"/>
</dbReference>
<keyword evidence="4 7" id="KW-0812">Transmembrane</keyword>
<dbReference type="NCBIfam" id="TIGR00937">
    <property type="entry name" value="2A51"/>
    <property type="match status" value="1"/>
</dbReference>
<comment type="subcellular location">
    <subcellularLocation>
        <location evidence="1">Cell membrane</location>
        <topology evidence="1">Multi-pass membrane protein</topology>
    </subcellularLocation>
</comment>